<dbReference type="InterPro" id="IPR005225">
    <property type="entry name" value="Small_GTP-bd"/>
</dbReference>
<dbReference type="PROSITE" id="PS51421">
    <property type="entry name" value="RAS"/>
    <property type="match status" value="1"/>
</dbReference>
<dbReference type="GO" id="GO:0003924">
    <property type="term" value="F:GTPase activity"/>
    <property type="evidence" value="ECO:0007669"/>
    <property type="project" value="InterPro"/>
</dbReference>
<dbReference type="EMBL" id="HBUE01295680">
    <property type="protein sequence ID" value="CAG6576327.1"/>
    <property type="molecule type" value="Transcribed_RNA"/>
</dbReference>
<evidence type="ECO:0000256" key="4">
    <source>
        <dbReference type="ARBA" id="ARBA00023136"/>
    </source>
</evidence>
<dbReference type="AlphaFoldDB" id="A0A8D8GYA2"/>
<keyword evidence="4" id="KW-0472">Membrane</keyword>
<evidence type="ECO:0000313" key="6">
    <source>
        <dbReference type="EMBL" id="CAG6524640.1"/>
    </source>
</evidence>
<dbReference type="SMART" id="SM00173">
    <property type="entry name" value="RAS"/>
    <property type="match status" value="1"/>
</dbReference>
<feature type="compositionally biased region" description="Low complexity" evidence="5">
    <location>
        <begin position="242"/>
        <end position="253"/>
    </location>
</feature>
<evidence type="ECO:0000256" key="5">
    <source>
        <dbReference type="SAM" id="MobiDB-lite"/>
    </source>
</evidence>
<dbReference type="EMBL" id="HBUE01189827">
    <property type="protein sequence ID" value="CAG6524640.1"/>
    <property type="molecule type" value="Transcribed_RNA"/>
</dbReference>
<feature type="compositionally biased region" description="Polar residues" evidence="5">
    <location>
        <begin position="218"/>
        <end position="241"/>
    </location>
</feature>
<dbReference type="SMART" id="SM00175">
    <property type="entry name" value="RAB"/>
    <property type="match status" value="1"/>
</dbReference>
<feature type="compositionally biased region" description="Basic and acidic residues" evidence="5">
    <location>
        <begin position="254"/>
        <end position="265"/>
    </location>
</feature>
<dbReference type="GO" id="GO:0001667">
    <property type="term" value="P:ameboidal-type cell migration"/>
    <property type="evidence" value="ECO:0007669"/>
    <property type="project" value="UniProtKB-ARBA"/>
</dbReference>
<evidence type="ECO:0000256" key="1">
    <source>
        <dbReference type="ARBA" id="ARBA00004370"/>
    </source>
</evidence>
<keyword evidence="2" id="KW-0547">Nucleotide-binding</keyword>
<organism evidence="6">
    <name type="scientific">Culex pipiens</name>
    <name type="common">House mosquito</name>
    <dbReference type="NCBI Taxonomy" id="7175"/>
    <lineage>
        <taxon>Eukaryota</taxon>
        <taxon>Metazoa</taxon>
        <taxon>Ecdysozoa</taxon>
        <taxon>Arthropoda</taxon>
        <taxon>Hexapoda</taxon>
        <taxon>Insecta</taxon>
        <taxon>Pterygota</taxon>
        <taxon>Neoptera</taxon>
        <taxon>Endopterygota</taxon>
        <taxon>Diptera</taxon>
        <taxon>Nematocera</taxon>
        <taxon>Culicoidea</taxon>
        <taxon>Culicidae</taxon>
        <taxon>Culicinae</taxon>
        <taxon>Culicini</taxon>
        <taxon>Culex</taxon>
        <taxon>Culex</taxon>
    </lineage>
</organism>
<dbReference type="InterPro" id="IPR001806">
    <property type="entry name" value="Small_GTPase"/>
</dbReference>
<feature type="region of interest" description="Disordered" evidence="5">
    <location>
        <begin position="458"/>
        <end position="478"/>
    </location>
</feature>
<dbReference type="PROSITE" id="PS51420">
    <property type="entry name" value="RHO"/>
    <property type="match status" value="1"/>
</dbReference>
<dbReference type="PROSITE" id="PS51419">
    <property type="entry name" value="RAB"/>
    <property type="match status" value="1"/>
</dbReference>
<feature type="compositionally biased region" description="Basic residues" evidence="5">
    <location>
        <begin position="266"/>
        <end position="284"/>
    </location>
</feature>
<reference evidence="6" key="1">
    <citation type="submission" date="2021-05" db="EMBL/GenBank/DDBJ databases">
        <authorList>
            <person name="Alioto T."/>
            <person name="Alioto T."/>
            <person name="Gomez Garrido J."/>
        </authorList>
    </citation>
    <scope>NUCLEOTIDE SEQUENCE</scope>
</reference>
<feature type="region of interest" description="Disordered" evidence="5">
    <location>
        <begin position="153"/>
        <end position="296"/>
    </location>
</feature>
<dbReference type="EMBL" id="HBUE01295679">
    <property type="protein sequence ID" value="CAG6576325.1"/>
    <property type="molecule type" value="Transcribed_RNA"/>
</dbReference>
<feature type="compositionally biased region" description="Basic residues" evidence="5">
    <location>
        <begin position="458"/>
        <end position="470"/>
    </location>
</feature>
<dbReference type="GO" id="GO:0035006">
    <property type="term" value="P:melanization defense response"/>
    <property type="evidence" value="ECO:0007669"/>
    <property type="project" value="UniProtKB-ARBA"/>
</dbReference>
<dbReference type="FunFam" id="3.40.50.300:FF:002060">
    <property type="entry name" value="Rho family GTPase"/>
    <property type="match status" value="1"/>
</dbReference>
<dbReference type="SUPFAM" id="SSF52540">
    <property type="entry name" value="P-loop containing nucleoside triphosphate hydrolases"/>
    <property type="match status" value="1"/>
</dbReference>
<dbReference type="GO" id="GO:0016020">
    <property type="term" value="C:membrane"/>
    <property type="evidence" value="ECO:0007669"/>
    <property type="project" value="UniProtKB-SubCell"/>
</dbReference>
<dbReference type="PANTHER" id="PTHR24072">
    <property type="entry name" value="RHO FAMILY GTPASE"/>
    <property type="match status" value="1"/>
</dbReference>
<dbReference type="PRINTS" id="PR00449">
    <property type="entry name" value="RASTRNSFRMNG"/>
</dbReference>
<feature type="region of interest" description="Disordered" evidence="5">
    <location>
        <begin position="1"/>
        <end position="38"/>
    </location>
</feature>
<dbReference type="GO" id="GO:0003006">
    <property type="term" value="P:developmental process involved in reproduction"/>
    <property type="evidence" value="ECO:0007669"/>
    <property type="project" value="UniProtKB-ARBA"/>
</dbReference>
<keyword evidence="3" id="KW-0342">GTP-binding</keyword>
<dbReference type="GO" id="GO:0007264">
    <property type="term" value="P:small GTPase-mediated signal transduction"/>
    <property type="evidence" value="ECO:0007669"/>
    <property type="project" value="InterPro"/>
</dbReference>
<proteinExistence type="predicted"/>
<comment type="subcellular location">
    <subcellularLocation>
        <location evidence="1">Membrane</location>
    </subcellularLocation>
</comment>
<dbReference type="GO" id="GO:0035099">
    <property type="term" value="P:hemocyte migration"/>
    <property type="evidence" value="ECO:0007669"/>
    <property type="project" value="UniProtKB-ARBA"/>
</dbReference>
<dbReference type="EMBL" id="HBUE01295678">
    <property type="protein sequence ID" value="CAG6576323.1"/>
    <property type="molecule type" value="Transcribed_RNA"/>
</dbReference>
<dbReference type="Pfam" id="PF00071">
    <property type="entry name" value="Ras"/>
    <property type="match status" value="1"/>
</dbReference>
<dbReference type="EMBL" id="HBUE01189829">
    <property type="protein sequence ID" value="CAG6524644.1"/>
    <property type="molecule type" value="Transcribed_RNA"/>
</dbReference>
<dbReference type="NCBIfam" id="TIGR00231">
    <property type="entry name" value="small_GTP"/>
    <property type="match status" value="1"/>
</dbReference>
<dbReference type="InterPro" id="IPR003578">
    <property type="entry name" value="Small_GTPase_Rho"/>
</dbReference>
<protein>
    <submittedName>
        <fullName evidence="6">Rho-related GTP-binding protein RhoU</fullName>
    </submittedName>
</protein>
<feature type="compositionally biased region" description="Pro residues" evidence="5">
    <location>
        <begin position="182"/>
        <end position="201"/>
    </location>
</feature>
<dbReference type="InterPro" id="IPR027417">
    <property type="entry name" value="P-loop_NTPase"/>
</dbReference>
<evidence type="ECO:0000256" key="3">
    <source>
        <dbReference type="ARBA" id="ARBA00023134"/>
    </source>
</evidence>
<dbReference type="SMART" id="SM00174">
    <property type="entry name" value="RHO"/>
    <property type="match status" value="1"/>
</dbReference>
<dbReference type="EMBL" id="HBUE01189828">
    <property type="protein sequence ID" value="CAG6524642.1"/>
    <property type="molecule type" value="Transcribed_RNA"/>
</dbReference>
<dbReference type="GO" id="GO:0022412">
    <property type="term" value="P:cellular process involved in reproduction in multicellular organism"/>
    <property type="evidence" value="ECO:0007669"/>
    <property type="project" value="UniProtKB-ARBA"/>
</dbReference>
<sequence>MPPQILPRSKMQSREHPFNRSTRPLLERRANGGAQPQVLSSKQINGAKKVTPPSTRGFNDFNLIPRQYENVNTGYPCYPYGSPPSPTNLNNIDFQFSDVRTAQPYRPPVIQPAATARANYFAAASTNRNNSDHEEDDDDYDELVYHHNQINSAVLKPALQQPVGPPPPTSSIRRRLMDAACPPVPPQRIIPVETPPPPPRGNTPENDGPFVFGVYHPNTFTPAYNSSKAGGGTSSADSSVQNTSDISSRNTSSSEKERRALVKEKKNSKRTKKDKKDKSKSKERKNKEKQEQLTPSKDVAPNVKCVLVGDGAVGKTNLIVSYIQDRFTPEYVPTAFDKYNVDVSVDGRPICVTLCDTAGQDALDPLRQLCYPDSDVFLLCFSVVQPESFRSVAAKWEPEIAKLRRAALLLVGTQSDLRTDRATVLKLQNEGEKPVPVSAAWDFARKIGAKYIETSSHKKMVTTPSRRRSASRGSPVTAATMASNRRHITGIGAKMATAMAGKRAERPPTVAESWKISLHWHRTKRIFITFPTISSTR</sequence>
<evidence type="ECO:0000256" key="2">
    <source>
        <dbReference type="ARBA" id="ARBA00022741"/>
    </source>
</evidence>
<dbReference type="Gene3D" id="3.40.50.300">
    <property type="entry name" value="P-loop containing nucleotide triphosphate hydrolases"/>
    <property type="match status" value="1"/>
</dbReference>
<accession>A0A8D8GYA2</accession>
<name>A0A8D8GYA2_CULPI</name>
<dbReference type="GO" id="GO:0005525">
    <property type="term" value="F:GTP binding"/>
    <property type="evidence" value="ECO:0007669"/>
    <property type="project" value="UniProtKB-KW"/>
</dbReference>